<evidence type="ECO:0000313" key="2">
    <source>
        <dbReference type="Proteomes" id="UP000601099"/>
    </source>
</evidence>
<dbReference type="Proteomes" id="UP000601099">
    <property type="component" value="Unassembled WGS sequence"/>
</dbReference>
<gene>
    <name evidence="1" type="ORF">I5L79_07420</name>
</gene>
<keyword evidence="2" id="KW-1185">Reference proteome</keyword>
<comment type="caution">
    <text evidence="1">The sequence shown here is derived from an EMBL/GenBank/DDBJ whole genome shotgun (WGS) entry which is preliminary data.</text>
</comment>
<reference evidence="1 2" key="1">
    <citation type="submission" date="2020-11" db="EMBL/GenBank/DDBJ databases">
        <title>Hymenobacter sp.</title>
        <authorList>
            <person name="Kim M.K."/>
        </authorList>
    </citation>
    <scope>NUCLEOTIDE SEQUENCE [LARGE SCALE GENOMIC DNA]</scope>
    <source>
        <strain evidence="1 2">BT594</strain>
    </source>
</reference>
<evidence type="ECO:0000313" key="1">
    <source>
        <dbReference type="EMBL" id="MBG8553369.1"/>
    </source>
</evidence>
<organism evidence="1 2">
    <name type="scientific">Hymenobacter guriensis</name>
    <dbReference type="NCBI Taxonomy" id="2793065"/>
    <lineage>
        <taxon>Bacteria</taxon>
        <taxon>Pseudomonadati</taxon>
        <taxon>Bacteroidota</taxon>
        <taxon>Cytophagia</taxon>
        <taxon>Cytophagales</taxon>
        <taxon>Hymenobacteraceae</taxon>
        <taxon>Hymenobacter</taxon>
    </lineage>
</organism>
<dbReference type="RefSeq" id="WP_196954384.1">
    <property type="nucleotide sequence ID" value="NZ_JADWYK010000003.1"/>
</dbReference>
<evidence type="ECO:0008006" key="3">
    <source>
        <dbReference type="Google" id="ProtNLM"/>
    </source>
</evidence>
<protein>
    <recommendedName>
        <fullName evidence="3">WD40 repeat domain-containing protein</fullName>
    </recommendedName>
</protein>
<name>A0ABS0KZS5_9BACT</name>
<sequence length="275" mass="31197">MKTVTLMPAGRIFSKTWMLALIPLAACSLRMQPKEMPKPDPSQPALRKAAPRPVYRWAHLDTLVLEGGRVLQLYPAPPSVYERLPAPEWLQTAATAEAEENDLDIAAEERRRLKTAGPRVRRTGRTLLLQPATGKPLRFVDNPAEDYEANIAYEYVAALPSIRHWLLSVHLYEGGYYLLVSQQTGRRTQVWSPPAVAPDGRHFVCGNSDVLARYEPSGLQVWEVEAAGLRMLWQRQTEWGLNQPRWLDNRTILFGQDYFDNGDVDTRVMRLAVVP</sequence>
<accession>A0ABS0KZS5</accession>
<dbReference type="EMBL" id="JADWYK010000003">
    <property type="protein sequence ID" value="MBG8553369.1"/>
    <property type="molecule type" value="Genomic_DNA"/>
</dbReference>
<proteinExistence type="predicted"/>